<evidence type="ECO:0000256" key="1">
    <source>
        <dbReference type="SAM" id="Phobius"/>
    </source>
</evidence>
<keyword evidence="3" id="KW-1185">Reference proteome</keyword>
<reference evidence="3" key="1">
    <citation type="submission" date="2013-09" db="EMBL/GenBank/DDBJ databases">
        <title>Corchorus olitorius genome sequencing.</title>
        <authorList>
            <person name="Alam M."/>
            <person name="Haque M.S."/>
            <person name="Islam M.S."/>
            <person name="Emdad E.M."/>
            <person name="Islam M.M."/>
            <person name="Ahmed B."/>
            <person name="Halim A."/>
            <person name="Hossen Q.M.M."/>
            <person name="Hossain M.Z."/>
            <person name="Ahmed R."/>
            <person name="Khan M.M."/>
            <person name="Islam R."/>
            <person name="Rashid M.M."/>
            <person name="Khan S.A."/>
            <person name="Rahman M.S."/>
            <person name="Alam M."/>
            <person name="Yahiya A.S."/>
            <person name="Khan M.S."/>
            <person name="Azam M.S."/>
            <person name="Haque T."/>
            <person name="Lashkar M.Z.H."/>
            <person name="Akhand A.I."/>
            <person name="Morshed G."/>
            <person name="Roy S."/>
            <person name="Uddin K.S."/>
            <person name="Rabeya T."/>
            <person name="Hossain A.S."/>
            <person name="Chowdhury A."/>
            <person name="Snigdha A.R."/>
            <person name="Mortoza M.S."/>
            <person name="Matin S.A."/>
            <person name="Hoque S.M.E."/>
            <person name="Islam M.K."/>
            <person name="Roy D.K."/>
            <person name="Haider R."/>
            <person name="Moosa M.M."/>
            <person name="Elias S.M."/>
            <person name="Hasan A.M."/>
            <person name="Jahan S."/>
            <person name="Shafiuddin M."/>
            <person name="Mahmood N."/>
            <person name="Shommy N.S."/>
        </authorList>
    </citation>
    <scope>NUCLEOTIDE SEQUENCE [LARGE SCALE GENOMIC DNA]</scope>
    <source>
        <strain evidence="3">cv. O-4</strain>
    </source>
</reference>
<keyword evidence="1" id="KW-1133">Transmembrane helix</keyword>
<feature type="transmembrane region" description="Helical" evidence="1">
    <location>
        <begin position="67"/>
        <end position="84"/>
    </location>
</feature>
<name>A0A1R3KXA1_9ROSI</name>
<organism evidence="2 3">
    <name type="scientific">Corchorus olitorius</name>
    <dbReference type="NCBI Taxonomy" id="93759"/>
    <lineage>
        <taxon>Eukaryota</taxon>
        <taxon>Viridiplantae</taxon>
        <taxon>Streptophyta</taxon>
        <taxon>Embryophyta</taxon>
        <taxon>Tracheophyta</taxon>
        <taxon>Spermatophyta</taxon>
        <taxon>Magnoliopsida</taxon>
        <taxon>eudicotyledons</taxon>
        <taxon>Gunneridae</taxon>
        <taxon>Pentapetalae</taxon>
        <taxon>rosids</taxon>
        <taxon>malvids</taxon>
        <taxon>Malvales</taxon>
        <taxon>Malvaceae</taxon>
        <taxon>Grewioideae</taxon>
        <taxon>Apeibeae</taxon>
        <taxon>Corchorus</taxon>
    </lineage>
</organism>
<evidence type="ECO:0000313" key="2">
    <source>
        <dbReference type="EMBL" id="OMP11668.1"/>
    </source>
</evidence>
<gene>
    <name evidence="2" type="ORF">COLO4_03732</name>
</gene>
<evidence type="ECO:0000313" key="3">
    <source>
        <dbReference type="Proteomes" id="UP000187203"/>
    </source>
</evidence>
<proteinExistence type="predicted"/>
<dbReference type="Proteomes" id="UP000187203">
    <property type="component" value="Unassembled WGS sequence"/>
</dbReference>
<protein>
    <submittedName>
        <fullName evidence="2">Uncharacterized protein</fullName>
    </submittedName>
</protein>
<accession>A0A1R3KXA1</accession>
<dbReference type="EMBL" id="AWUE01010435">
    <property type="protein sequence ID" value="OMP11668.1"/>
    <property type="molecule type" value="Genomic_DNA"/>
</dbReference>
<dbReference type="AlphaFoldDB" id="A0A1R3KXA1"/>
<keyword evidence="1" id="KW-0472">Membrane</keyword>
<keyword evidence="1" id="KW-0812">Transmembrane</keyword>
<sequence length="85" mass="9585">MAPAVQTYPYIAFAREKGPSLSMAICHVWGGERDLESHSGLKTCIGRCLMVRIYKELVQASIGKRNLCNLLFFIVTGFISYRFPL</sequence>
<comment type="caution">
    <text evidence="2">The sequence shown here is derived from an EMBL/GenBank/DDBJ whole genome shotgun (WGS) entry which is preliminary data.</text>
</comment>